<name>A0A6J4IT87_9BACT</name>
<dbReference type="EMBL" id="CADCTJ010000723">
    <property type="protein sequence ID" value="CAA9261438.1"/>
    <property type="molecule type" value="Genomic_DNA"/>
</dbReference>
<protein>
    <submittedName>
        <fullName evidence="1">Uncharacterized protein</fullName>
    </submittedName>
</protein>
<gene>
    <name evidence="1" type="ORF">AVDCRST_MAG95-2325</name>
</gene>
<evidence type="ECO:0000313" key="1">
    <source>
        <dbReference type="EMBL" id="CAA9261438.1"/>
    </source>
</evidence>
<reference evidence="1" key="1">
    <citation type="submission" date="2020-02" db="EMBL/GenBank/DDBJ databases">
        <authorList>
            <person name="Meier V. D."/>
        </authorList>
    </citation>
    <scope>NUCLEOTIDE SEQUENCE</scope>
    <source>
        <strain evidence="1">AVDCRST_MAG95</strain>
    </source>
</reference>
<organism evidence="1">
    <name type="scientific">uncultured Adhaeribacter sp</name>
    <dbReference type="NCBI Taxonomy" id="448109"/>
    <lineage>
        <taxon>Bacteria</taxon>
        <taxon>Pseudomonadati</taxon>
        <taxon>Bacteroidota</taxon>
        <taxon>Cytophagia</taxon>
        <taxon>Cytophagales</taxon>
        <taxon>Hymenobacteraceae</taxon>
        <taxon>Adhaeribacter</taxon>
        <taxon>environmental samples</taxon>
    </lineage>
</organism>
<dbReference type="AlphaFoldDB" id="A0A6J4IT87"/>
<sequence>MYVLPIFAAPTKSRGAANDSSSHPKTYYIDRTHNLNFDLQCLRKIYPLINF</sequence>
<proteinExistence type="predicted"/>
<accession>A0A6J4IT87</accession>